<accession>A0A9D2SEP9</accession>
<organism evidence="1 2">
    <name type="scientific">Candidatus Acutalibacter pullicola</name>
    <dbReference type="NCBI Taxonomy" id="2838417"/>
    <lineage>
        <taxon>Bacteria</taxon>
        <taxon>Bacillati</taxon>
        <taxon>Bacillota</taxon>
        <taxon>Clostridia</taxon>
        <taxon>Eubacteriales</taxon>
        <taxon>Acutalibacteraceae</taxon>
        <taxon>Acutalibacter</taxon>
    </lineage>
</organism>
<reference evidence="1" key="2">
    <citation type="submission" date="2021-04" db="EMBL/GenBank/DDBJ databases">
        <authorList>
            <person name="Gilroy R."/>
        </authorList>
    </citation>
    <scope>NUCLEOTIDE SEQUENCE</scope>
    <source>
        <strain evidence="1">CHK185-1770</strain>
    </source>
</reference>
<comment type="caution">
    <text evidence="1">The sequence shown here is derived from an EMBL/GenBank/DDBJ whole genome shotgun (WGS) entry which is preliminary data.</text>
</comment>
<dbReference type="Proteomes" id="UP000826793">
    <property type="component" value="Unassembled WGS sequence"/>
</dbReference>
<sequence>MEAIIIIASVNQRIQMLETFILTQQPQMDSTENDVEENVAAEYEMNQQF</sequence>
<dbReference type="AlphaFoldDB" id="A0A9D2SEP9"/>
<dbReference type="EMBL" id="DWXG01000041">
    <property type="protein sequence ID" value="HJB97980.1"/>
    <property type="molecule type" value="Genomic_DNA"/>
</dbReference>
<evidence type="ECO:0000313" key="2">
    <source>
        <dbReference type="Proteomes" id="UP000826793"/>
    </source>
</evidence>
<reference evidence="1" key="1">
    <citation type="journal article" date="2021" name="PeerJ">
        <title>Extensive microbial diversity within the chicken gut microbiome revealed by metagenomics and culture.</title>
        <authorList>
            <person name="Gilroy R."/>
            <person name="Ravi A."/>
            <person name="Getino M."/>
            <person name="Pursley I."/>
            <person name="Horton D.L."/>
            <person name="Alikhan N.F."/>
            <person name="Baker D."/>
            <person name="Gharbi K."/>
            <person name="Hall N."/>
            <person name="Watson M."/>
            <person name="Adriaenssens E.M."/>
            <person name="Foster-Nyarko E."/>
            <person name="Jarju S."/>
            <person name="Secka A."/>
            <person name="Antonio M."/>
            <person name="Oren A."/>
            <person name="Chaudhuri R.R."/>
            <person name="La Ragione R."/>
            <person name="Hildebrand F."/>
            <person name="Pallen M.J."/>
        </authorList>
    </citation>
    <scope>NUCLEOTIDE SEQUENCE</scope>
    <source>
        <strain evidence="1">CHK185-1770</strain>
    </source>
</reference>
<gene>
    <name evidence="1" type="ORF">H9710_05290</name>
</gene>
<name>A0A9D2SEP9_9FIRM</name>
<evidence type="ECO:0000313" key="1">
    <source>
        <dbReference type="EMBL" id="HJB97980.1"/>
    </source>
</evidence>
<protein>
    <submittedName>
        <fullName evidence="1">Uncharacterized protein</fullName>
    </submittedName>
</protein>
<proteinExistence type="predicted"/>